<proteinExistence type="predicted"/>
<name>A0A2P2QJU3_RHIMU</name>
<sequence>MVLFQCSFLFSFSVFNGMIYKHKKLVVFYIKWFKESRLLSSKLN</sequence>
<reference evidence="1" key="1">
    <citation type="submission" date="2018-02" db="EMBL/GenBank/DDBJ databases">
        <title>Rhizophora mucronata_Transcriptome.</title>
        <authorList>
            <person name="Meera S.P."/>
            <person name="Sreeshan A."/>
            <person name="Augustine A."/>
        </authorList>
    </citation>
    <scope>NUCLEOTIDE SEQUENCE</scope>
    <source>
        <tissue evidence="1">Leaf</tissue>
    </source>
</reference>
<evidence type="ECO:0000313" key="1">
    <source>
        <dbReference type="EMBL" id="MBX67204.1"/>
    </source>
</evidence>
<protein>
    <submittedName>
        <fullName evidence="1">Uncharacterized protein</fullName>
    </submittedName>
</protein>
<dbReference type="AlphaFoldDB" id="A0A2P2QJU3"/>
<organism evidence="1">
    <name type="scientific">Rhizophora mucronata</name>
    <name type="common">Asiatic mangrove</name>
    <dbReference type="NCBI Taxonomy" id="61149"/>
    <lineage>
        <taxon>Eukaryota</taxon>
        <taxon>Viridiplantae</taxon>
        <taxon>Streptophyta</taxon>
        <taxon>Embryophyta</taxon>
        <taxon>Tracheophyta</taxon>
        <taxon>Spermatophyta</taxon>
        <taxon>Magnoliopsida</taxon>
        <taxon>eudicotyledons</taxon>
        <taxon>Gunneridae</taxon>
        <taxon>Pentapetalae</taxon>
        <taxon>rosids</taxon>
        <taxon>fabids</taxon>
        <taxon>Malpighiales</taxon>
        <taxon>Rhizophoraceae</taxon>
        <taxon>Rhizophora</taxon>
    </lineage>
</organism>
<accession>A0A2P2QJU3</accession>
<dbReference type="EMBL" id="GGEC01086720">
    <property type="protein sequence ID" value="MBX67204.1"/>
    <property type="molecule type" value="Transcribed_RNA"/>
</dbReference>